<dbReference type="InterPro" id="IPR032508">
    <property type="entry name" value="FecR_C"/>
</dbReference>
<name>A0A399D5T9_9BACT</name>
<dbReference type="Proteomes" id="UP000266441">
    <property type="component" value="Unassembled WGS sequence"/>
</dbReference>
<dbReference type="GO" id="GO:0016989">
    <property type="term" value="F:sigma factor antagonist activity"/>
    <property type="evidence" value="ECO:0007669"/>
    <property type="project" value="TreeGrafter"/>
</dbReference>
<evidence type="ECO:0000313" key="5">
    <source>
        <dbReference type="Proteomes" id="UP000266441"/>
    </source>
</evidence>
<keyword evidence="1" id="KW-0812">Transmembrane</keyword>
<dbReference type="OrthoDB" id="1115929at2"/>
<comment type="caution">
    <text evidence="4">The sequence shown here is derived from an EMBL/GenBank/DDBJ whole genome shotgun (WGS) entry which is preliminary data.</text>
</comment>
<feature type="domain" description="FecR protein" evidence="2">
    <location>
        <begin position="128"/>
        <end position="222"/>
    </location>
</feature>
<dbReference type="PANTHER" id="PTHR30273">
    <property type="entry name" value="PERIPLASMIC SIGNAL SENSOR AND SIGMA FACTOR ACTIVATOR FECR-RELATED"/>
    <property type="match status" value="1"/>
</dbReference>
<keyword evidence="5" id="KW-1185">Reference proteome</keyword>
<dbReference type="InterPro" id="IPR006860">
    <property type="entry name" value="FecR"/>
</dbReference>
<dbReference type="Gene3D" id="3.55.50.30">
    <property type="match status" value="1"/>
</dbReference>
<organism evidence="4 5">
    <name type="scientific">Mariniphaga sediminis</name>
    <dbReference type="NCBI Taxonomy" id="1628158"/>
    <lineage>
        <taxon>Bacteria</taxon>
        <taxon>Pseudomonadati</taxon>
        <taxon>Bacteroidota</taxon>
        <taxon>Bacteroidia</taxon>
        <taxon>Marinilabiliales</taxon>
        <taxon>Prolixibacteraceae</taxon>
        <taxon>Mariniphaga</taxon>
    </lineage>
</organism>
<protein>
    <submittedName>
        <fullName evidence="4">FecR family protein</fullName>
    </submittedName>
</protein>
<evidence type="ECO:0000313" key="4">
    <source>
        <dbReference type="EMBL" id="RIH66866.1"/>
    </source>
</evidence>
<dbReference type="InterPro" id="IPR012373">
    <property type="entry name" value="Ferrdict_sens_TM"/>
</dbReference>
<dbReference type="PANTHER" id="PTHR30273:SF2">
    <property type="entry name" value="PROTEIN FECR"/>
    <property type="match status" value="1"/>
</dbReference>
<dbReference type="AlphaFoldDB" id="A0A399D5T9"/>
<evidence type="ECO:0000259" key="3">
    <source>
        <dbReference type="Pfam" id="PF16344"/>
    </source>
</evidence>
<dbReference type="Pfam" id="PF04773">
    <property type="entry name" value="FecR"/>
    <property type="match status" value="1"/>
</dbReference>
<keyword evidence="1" id="KW-1133">Transmembrane helix</keyword>
<dbReference type="Gene3D" id="2.60.120.1440">
    <property type="match status" value="1"/>
</dbReference>
<feature type="domain" description="Protein FecR C-terminal" evidence="3">
    <location>
        <begin position="265"/>
        <end position="334"/>
    </location>
</feature>
<evidence type="ECO:0000256" key="1">
    <source>
        <dbReference type="SAM" id="Phobius"/>
    </source>
</evidence>
<sequence length="343" mass="39735">MCHLNEVQKRMKEKQKQEEHIIDHLQNEMGSGTTDPEFQHWIDSASENKKNFSKYVKIWEGIDILAERKKYKPENAWEQVNYQIVKQTRIASRFKIIFLYGAAATLLILLGFSFYFNWFAPDTEPLKLTTELGSRSKVVLPDGTSVMLNAGSELIYQFDRRKRTRNVQFSGEGYFEVEKNKAPFIVRMQEGLRLTVLGTKFNLSAYPDDAVIKTTLTEGKVELHDSKTELLVLTPGQTGSFDKNSGKLYYSAEEPRYNLSWMEKKLYMDNMSLKNVARILERWYDVEITFAGENIGENIHYTGVLQEKSIFDVFKALNEISKIDYTINGRNITVSQKNKLPMN</sequence>
<evidence type="ECO:0000259" key="2">
    <source>
        <dbReference type="Pfam" id="PF04773"/>
    </source>
</evidence>
<dbReference type="Pfam" id="PF16344">
    <property type="entry name" value="FecR_C"/>
    <property type="match status" value="1"/>
</dbReference>
<dbReference type="PIRSF" id="PIRSF018266">
    <property type="entry name" value="FecR"/>
    <property type="match status" value="1"/>
</dbReference>
<proteinExistence type="predicted"/>
<keyword evidence="1" id="KW-0472">Membrane</keyword>
<accession>A0A399D5T9</accession>
<reference evidence="4 5" key="1">
    <citation type="journal article" date="2015" name="Int. J. Syst. Evol. Microbiol.">
        <title>Mariniphaga sediminis sp. nov., isolated from coastal sediment.</title>
        <authorList>
            <person name="Wang F.Q."/>
            <person name="Shen Q.Y."/>
            <person name="Chen G.J."/>
            <person name="Du Z.J."/>
        </authorList>
    </citation>
    <scope>NUCLEOTIDE SEQUENCE [LARGE SCALE GENOMIC DNA]</scope>
    <source>
        <strain evidence="4 5">SY21</strain>
    </source>
</reference>
<dbReference type="EMBL" id="QWET01000001">
    <property type="protein sequence ID" value="RIH66866.1"/>
    <property type="molecule type" value="Genomic_DNA"/>
</dbReference>
<gene>
    <name evidence="4" type="ORF">D1164_00050</name>
</gene>
<feature type="transmembrane region" description="Helical" evidence="1">
    <location>
        <begin position="96"/>
        <end position="118"/>
    </location>
</feature>